<dbReference type="Pfam" id="PF11796">
    <property type="entry name" value="DUF3323"/>
    <property type="match status" value="1"/>
</dbReference>
<sequence length="452" mass="48127">MGDATGALPQWWCVPALHRTWARVAERLERNGLRAEGRVVVDGLDRVERSAVTDLLGRSVTGPRAVIDLRELDARLRSRASLGLVEAAEAVTGRELQDRPARSARDQARRLAPVEAASGWLAEHPGIAWPWVDEWLEGLRRDRLLGRDHDPETLVTTALAVLYARREALAASVARGAGMGPAPASAVAPERPVSRTDLAARLCHDAHGLDDDRRLSSVVLRAVALALGAPPPVDARTRRDLWAAVGVLTDSVSATCLVWGLRLDEPGASGVPEPSSGILGPASGVLGPASGVLRRAPVHLTWWHLRAGLRVEPASRVLVCENPRVLEAVAQAELPGLGVVCTSGRPNLTTQEVLVGLASTGAPLLYHGDFDWPGIAMANDAVARFGARPFRMSSADYERAPASLPLKGAHVDPAWDRELGAAMRRRGLAVHEEGVLDDLLASLGAADGSVSR</sequence>
<feature type="domain" description="Conserved hypothetical protein CHP02679 N terminus" evidence="2">
    <location>
        <begin position="36"/>
        <end position="262"/>
    </location>
</feature>
<accession>A0ABP8KHG6</accession>
<comment type="caution">
    <text evidence="3">The sequence shown here is derived from an EMBL/GenBank/DDBJ whole genome shotgun (WGS) entry which is preliminary data.</text>
</comment>
<reference evidence="4" key="1">
    <citation type="journal article" date="2019" name="Int. J. Syst. Evol. Microbiol.">
        <title>The Global Catalogue of Microorganisms (GCM) 10K type strain sequencing project: providing services to taxonomists for standard genome sequencing and annotation.</title>
        <authorList>
            <consortium name="The Broad Institute Genomics Platform"/>
            <consortium name="The Broad Institute Genome Sequencing Center for Infectious Disease"/>
            <person name="Wu L."/>
            <person name="Ma J."/>
        </authorList>
    </citation>
    <scope>NUCLEOTIDE SEQUENCE [LARGE SCALE GENOMIC DNA]</scope>
    <source>
        <strain evidence="4">JCM 17809</strain>
    </source>
</reference>
<dbReference type="EMBL" id="BAABGM010000013">
    <property type="protein sequence ID" value="GAA4406676.1"/>
    <property type="molecule type" value="Genomic_DNA"/>
</dbReference>
<feature type="domain" description="DUF2399" evidence="1">
    <location>
        <begin position="310"/>
        <end position="443"/>
    </location>
</feature>
<name>A0ABP8KHG6_9MICO</name>
<dbReference type="Pfam" id="PF09664">
    <property type="entry name" value="DUF2399"/>
    <property type="match status" value="1"/>
</dbReference>
<evidence type="ECO:0000313" key="4">
    <source>
        <dbReference type="Proteomes" id="UP001500945"/>
    </source>
</evidence>
<evidence type="ECO:0000313" key="3">
    <source>
        <dbReference type="EMBL" id="GAA4406676.1"/>
    </source>
</evidence>
<dbReference type="RefSeq" id="WP_345205713.1">
    <property type="nucleotide sequence ID" value="NZ_BAABGM010000013.1"/>
</dbReference>
<evidence type="ECO:0000259" key="2">
    <source>
        <dbReference type="Pfam" id="PF11796"/>
    </source>
</evidence>
<keyword evidence="4" id="KW-1185">Reference proteome</keyword>
<proteinExistence type="predicted"/>
<organism evidence="3 4">
    <name type="scientific">Fodinibacter luteus</name>
    <dbReference type="NCBI Taxonomy" id="552064"/>
    <lineage>
        <taxon>Bacteria</taxon>
        <taxon>Bacillati</taxon>
        <taxon>Actinomycetota</taxon>
        <taxon>Actinomycetes</taxon>
        <taxon>Micrococcales</taxon>
        <taxon>Intrasporangiaceae</taxon>
        <taxon>Fodinibacter (ex Wang et al. 2009)</taxon>
    </lineage>
</organism>
<evidence type="ECO:0000259" key="1">
    <source>
        <dbReference type="Pfam" id="PF09664"/>
    </source>
</evidence>
<protein>
    <recommendedName>
        <fullName evidence="5">TIGR02679 family protein</fullName>
    </recommendedName>
</protein>
<dbReference type="InterPro" id="IPR024466">
    <property type="entry name" value="CHP02679_N"/>
</dbReference>
<evidence type="ECO:0008006" key="5">
    <source>
        <dbReference type="Google" id="ProtNLM"/>
    </source>
</evidence>
<dbReference type="Proteomes" id="UP001500945">
    <property type="component" value="Unassembled WGS sequence"/>
</dbReference>
<gene>
    <name evidence="3" type="ORF">GCM10023168_21940</name>
</gene>
<dbReference type="InterPro" id="IPR024465">
    <property type="entry name" value="DUF2399"/>
</dbReference>